<dbReference type="SUPFAM" id="SSF57535">
    <property type="entry name" value="Complement control module/SCR domain"/>
    <property type="match status" value="2"/>
</dbReference>
<dbReference type="GO" id="GO:0005509">
    <property type="term" value="F:calcium ion binding"/>
    <property type="evidence" value="ECO:0007669"/>
    <property type="project" value="InterPro"/>
</dbReference>
<feature type="domain" description="EGF-like" evidence="13">
    <location>
        <begin position="22"/>
        <end position="61"/>
    </location>
</feature>
<dbReference type="InterPro" id="IPR035976">
    <property type="entry name" value="Sushi/SCR/CCP_sf"/>
</dbReference>
<feature type="domain" description="EGF-like" evidence="13">
    <location>
        <begin position="62"/>
        <end position="101"/>
    </location>
</feature>
<evidence type="ECO:0000256" key="6">
    <source>
        <dbReference type="ARBA" id="ARBA00022989"/>
    </source>
</evidence>
<dbReference type="InterPro" id="IPR000152">
    <property type="entry name" value="EGF-type_Asp/Asn_hydroxyl_site"/>
</dbReference>
<dbReference type="PROSITE" id="PS50026">
    <property type="entry name" value="EGF_3"/>
    <property type="match status" value="3"/>
</dbReference>
<protein>
    <submittedName>
        <fullName evidence="15">Uncharacterized protein</fullName>
    </submittedName>
</protein>
<dbReference type="InterPro" id="IPR051622">
    <property type="entry name" value="R-tyr_protein_phosphatases"/>
</dbReference>
<dbReference type="Ensembl" id="ENSATET00000021059.2">
    <property type="protein sequence ID" value="ENSATEP00000020704.2"/>
    <property type="gene ID" value="ENSATEG00000014364.3"/>
</dbReference>
<dbReference type="Pfam" id="PF23144">
    <property type="entry name" value="Fn3_PTPRU"/>
    <property type="match status" value="1"/>
</dbReference>
<evidence type="ECO:0000256" key="12">
    <source>
        <dbReference type="SAM" id="SignalP"/>
    </source>
</evidence>
<evidence type="ECO:0000256" key="9">
    <source>
        <dbReference type="ARBA" id="ARBA00023180"/>
    </source>
</evidence>
<evidence type="ECO:0000313" key="16">
    <source>
        <dbReference type="Proteomes" id="UP000265040"/>
    </source>
</evidence>
<dbReference type="AlphaFoldDB" id="A0A3Q1IN83"/>
<dbReference type="GO" id="GO:0030855">
    <property type="term" value="P:epithelial cell differentiation"/>
    <property type="evidence" value="ECO:0007669"/>
    <property type="project" value="UniProtKB-ARBA"/>
</dbReference>
<dbReference type="SMART" id="SM00179">
    <property type="entry name" value="EGF_CA"/>
    <property type="match status" value="2"/>
</dbReference>
<feature type="domain" description="Sushi" evidence="14">
    <location>
        <begin position="177"/>
        <end position="238"/>
    </location>
</feature>
<feature type="signal peptide" evidence="12">
    <location>
        <begin position="1"/>
        <end position="20"/>
    </location>
</feature>
<comment type="caution">
    <text evidence="10">Lacks conserved residue(s) required for the propagation of feature annotation.</text>
</comment>
<accession>A0A3Q1IN83</accession>
<keyword evidence="11" id="KW-0768">Sushi</keyword>
<evidence type="ECO:0000256" key="4">
    <source>
        <dbReference type="ARBA" id="ARBA00022729"/>
    </source>
</evidence>
<evidence type="ECO:0000313" key="15">
    <source>
        <dbReference type="Ensembl" id="ENSATEP00000020704.2"/>
    </source>
</evidence>
<keyword evidence="16" id="KW-1185">Reference proteome</keyword>
<keyword evidence="9" id="KW-0325">Glycoprotein</keyword>
<feature type="domain" description="Sushi" evidence="14">
    <location>
        <begin position="239"/>
        <end position="298"/>
    </location>
</feature>
<dbReference type="PROSITE" id="PS01187">
    <property type="entry name" value="EGF_CA"/>
    <property type="match status" value="1"/>
</dbReference>
<evidence type="ECO:0000256" key="7">
    <source>
        <dbReference type="ARBA" id="ARBA00023136"/>
    </source>
</evidence>
<dbReference type="PANTHER" id="PTHR24051:SF5">
    <property type="entry name" value="SUSHI DOMAIN-CONTAINING PROTEIN 1"/>
    <property type="match status" value="1"/>
</dbReference>
<reference evidence="15" key="3">
    <citation type="submission" date="2025-09" db="UniProtKB">
        <authorList>
            <consortium name="Ensembl"/>
        </authorList>
    </citation>
    <scope>IDENTIFICATION</scope>
</reference>
<evidence type="ECO:0000256" key="11">
    <source>
        <dbReference type="PROSITE-ProRule" id="PRU00302"/>
    </source>
</evidence>
<dbReference type="SMART" id="SM00032">
    <property type="entry name" value="CCP"/>
    <property type="match status" value="2"/>
</dbReference>
<reference evidence="15" key="2">
    <citation type="submission" date="2025-08" db="UniProtKB">
        <authorList>
            <consortium name="Ensembl"/>
        </authorList>
    </citation>
    <scope>IDENTIFICATION</scope>
</reference>
<evidence type="ECO:0000256" key="1">
    <source>
        <dbReference type="ARBA" id="ARBA00004479"/>
    </source>
</evidence>
<keyword evidence="3" id="KW-0812">Transmembrane</keyword>
<reference evidence="15" key="1">
    <citation type="submission" date="2021-04" db="EMBL/GenBank/DDBJ databases">
        <authorList>
            <consortium name="Wellcome Sanger Institute Data Sharing"/>
        </authorList>
    </citation>
    <scope>NUCLEOTIDE SEQUENCE [LARGE SCALE GENOMIC DNA]</scope>
</reference>
<feature type="domain" description="EGF-like" evidence="13">
    <location>
        <begin position="114"/>
        <end position="151"/>
    </location>
</feature>
<keyword evidence="8 10" id="KW-1015">Disulfide bond</keyword>
<dbReference type="InterPro" id="IPR009030">
    <property type="entry name" value="Growth_fac_rcpt_cys_sf"/>
</dbReference>
<dbReference type="PROSITE" id="PS01186">
    <property type="entry name" value="EGF_2"/>
    <property type="match status" value="1"/>
</dbReference>
<name>A0A3Q1IN83_ANATE</name>
<evidence type="ECO:0000256" key="3">
    <source>
        <dbReference type="ARBA" id="ARBA00022692"/>
    </source>
</evidence>
<dbReference type="CDD" id="cd00033">
    <property type="entry name" value="CCP"/>
    <property type="match status" value="2"/>
</dbReference>
<sequence>MRILPLLLMVGEHCTMPAAGQTLDVCAHCHANATCDDKADGSGKVCNCNYGFAGNGRTLCEDKDECQLGATKICGQHTTCHNTYGSYYCTCLAGYSPSNNMAIFIPNDGTHCKDIDECRVTGLCGEGGQCRNLEGSFECSCQVGYRVYNGAEPFNPYRDKSSWILSCSMSLLWLSEVDCGSPPALPHSHMLWNNISKMGAEVVYQCNSGYHNVGMGNVSICTAAGHGKWEEPSLLCQEISCSEPVFKPHAKMLWDGTSHVGSVVNYQCDEGYRTRRLKNLSICGENGQWEDIDMWCEGGFMTWAELFQVTYTGSRDFQRSFRDKRKQFLRSKAEQLELCLNLLPLTNYSISITAVSARFTATITTNTSLPGNIAPTTRISAGITVFDCSSPASSDVSIKSKSSSEYTAAQIRPVGTQMNFTVGDGLHYGGFYNAPLEDGKNYYIILRVVSQWKTVGSHRCLLLHQYVWLPW</sequence>
<keyword evidence="7" id="KW-0472">Membrane</keyword>
<gene>
    <name evidence="15" type="primary">SUSD1</name>
</gene>
<dbReference type="PROSITE" id="PS50923">
    <property type="entry name" value="SUSHI"/>
    <property type="match status" value="2"/>
</dbReference>
<comment type="subcellular location">
    <subcellularLocation>
        <location evidence="1">Membrane</location>
        <topology evidence="1">Single-pass type I membrane protein</topology>
    </subcellularLocation>
</comment>
<evidence type="ECO:0000256" key="2">
    <source>
        <dbReference type="ARBA" id="ARBA00022536"/>
    </source>
</evidence>
<dbReference type="GeneTree" id="ENSGT00390000013892"/>
<dbReference type="SUPFAM" id="SSF57184">
    <property type="entry name" value="Growth factor receptor domain"/>
    <property type="match status" value="1"/>
</dbReference>
<dbReference type="InterPro" id="IPR000436">
    <property type="entry name" value="Sushi_SCR_CCP_dom"/>
</dbReference>
<dbReference type="SMART" id="SM00181">
    <property type="entry name" value="EGF"/>
    <property type="match status" value="3"/>
</dbReference>
<keyword evidence="5" id="KW-0677">Repeat</keyword>
<dbReference type="InterPro" id="IPR001881">
    <property type="entry name" value="EGF-like_Ca-bd_dom"/>
</dbReference>
<dbReference type="Pfam" id="PF07645">
    <property type="entry name" value="EGF_CA"/>
    <property type="match status" value="2"/>
</dbReference>
<dbReference type="CDD" id="cd00054">
    <property type="entry name" value="EGF_CA"/>
    <property type="match status" value="2"/>
</dbReference>
<dbReference type="FunFam" id="2.10.25.10:FF:000038">
    <property type="entry name" value="Fibrillin 2"/>
    <property type="match status" value="1"/>
</dbReference>
<dbReference type="InterPro" id="IPR057598">
    <property type="entry name" value="Fn3_PTPRU"/>
</dbReference>
<dbReference type="PROSITE" id="PS00010">
    <property type="entry name" value="ASX_HYDROXYL"/>
    <property type="match status" value="2"/>
</dbReference>
<dbReference type="Pfam" id="PF00084">
    <property type="entry name" value="Sushi"/>
    <property type="match status" value="2"/>
</dbReference>
<dbReference type="GO" id="GO:0016020">
    <property type="term" value="C:membrane"/>
    <property type="evidence" value="ECO:0007669"/>
    <property type="project" value="UniProtKB-SubCell"/>
</dbReference>
<dbReference type="Gene3D" id="2.10.70.10">
    <property type="entry name" value="Complement Module, domain 1"/>
    <property type="match status" value="2"/>
</dbReference>
<keyword evidence="4 12" id="KW-0732">Signal</keyword>
<dbReference type="InterPro" id="IPR049883">
    <property type="entry name" value="NOTCH1_EGF-like"/>
</dbReference>
<dbReference type="InterPro" id="IPR018097">
    <property type="entry name" value="EGF_Ca-bd_CS"/>
</dbReference>
<proteinExistence type="predicted"/>
<feature type="disulfide bond" evidence="10">
    <location>
        <begin position="29"/>
        <end position="46"/>
    </location>
</feature>
<keyword evidence="6" id="KW-1133">Transmembrane helix</keyword>
<evidence type="ECO:0000259" key="14">
    <source>
        <dbReference type="PROSITE" id="PS50923"/>
    </source>
</evidence>
<organism evidence="15 16">
    <name type="scientific">Anabas testudineus</name>
    <name type="common">Climbing perch</name>
    <name type="synonym">Anthias testudineus</name>
    <dbReference type="NCBI Taxonomy" id="64144"/>
    <lineage>
        <taxon>Eukaryota</taxon>
        <taxon>Metazoa</taxon>
        <taxon>Chordata</taxon>
        <taxon>Craniata</taxon>
        <taxon>Vertebrata</taxon>
        <taxon>Euteleostomi</taxon>
        <taxon>Actinopterygii</taxon>
        <taxon>Neopterygii</taxon>
        <taxon>Teleostei</taxon>
        <taxon>Neoteleostei</taxon>
        <taxon>Acanthomorphata</taxon>
        <taxon>Anabantaria</taxon>
        <taxon>Anabantiformes</taxon>
        <taxon>Anabantoidei</taxon>
        <taxon>Anabantidae</taxon>
        <taxon>Anabas</taxon>
    </lineage>
</organism>
<keyword evidence="2 10" id="KW-0245">EGF-like domain</keyword>
<evidence type="ECO:0000256" key="8">
    <source>
        <dbReference type="ARBA" id="ARBA00023157"/>
    </source>
</evidence>
<dbReference type="PANTHER" id="PTHR24051">
    <property type="entry name" value="SUSHI DOMAIN-CONTAINING PROTEIN 1"/>
    <property type="match status" value="1"/>
</dbReference>
<evidence type="ECO:0000256" key="5">
    <source>
        <dbReference type="ARBA" id="ARBA00022737"/>
    </source>
</evidence>
<dbReference type="InterPro" id="IPR000742">
    <property type="entry name" value="EGF"/>
</dbReference>
<evidence type="ECO:0000259" key="13">
    <source>
        <dbReference type="PROSITE" id="PS50026"/>
    </source>
</evidence>
<feature type="chain" id="PRO_5030079985" evidence="12">
    <location>
        <begin position="21"/>
        <end position="471"/>
    </location>
</feature>
<dbReference type="Proteomes" id="UP000265040">
    <property type="component" value="Chromosome 9"/>
</dbReference>
<evidence type="ECO:0000256" key="10">
    <source>
        <dbReference type="PROSITE-ProRule" id="PRU00076"/>
    </source>
</evidence>
<dbReference type="Gene3D" id="2.10.25.10">
    <property type="entry name" value="Laminin"/>
    <property type="match status" value="3"/>
</dbReference>